<evidence type="ECO:0000259" key="8">
    <source>
        <dbReference type="PROSITE" id="PS50893"/>
    </source>
</evidence>
<dbReference type="GO" id="GO:0042626">
    <property type="term" value="F:ATPase-coupled transmembrane transporter activity"/>
    <property type="evidence" value="ECO:0007669"/>
    <property type="project" value="TreeGrafter"/>
</dbReference>
<name>A0A0L7KVA6_OPEBR</name>
<dbReference type="GO" id="GO:0005524">
    <property type="term" value="F:ATP binding"/>
    <property type="evidence" value="ECO:0007669"/>
    <property type="project" value="InterPro"/>
</dbReference>
<evidence type="ECO:0000256" key="4">
    <source>
        <dbReference type="ARBA" id="ARBA00022448"/>
    </source>
</evidence>
<dbReference type="InterPro" id="IPR012340">
    <property type="entry name" value="NA-bd_OB-fold"/>
</dbReference>
<dbReference type="EMBL" id="JTDY01005472">
    <property type="protein sequence ID" value="KOB66964.1"/>
    <property type="molecule type" value="Genomic_DNA"/>
</dbReference>
<reference evidence="9 10" key="1">
    <citation type="journal article" date="2015" name="Genome Biol. Evol.">
        <title>The genome of winter moth (Operophtera brumata) provides a genomic perspective on sexual dimorphism and phenology.</title>
        <authorList>
            <person name="Derks M.F."/>
            <person name="Smit S."/>
            <person name="Salis L."/>
            <person name="Schijlen E."/>
            <person name="Bossers A."/>
            <person name="Mateman C."/>
            <person name="Pijl A.S."/>
            <person name="de Ridder D."/>
            <person name="Groenen M.A."/>
            <person name="Visser M.E."/>
            <person name="Megens H.J."/>
        </authorList>
    </citation>
    <scope>NUCLEOTIDE SEQUENCE [LARGE SCALE GENOMIC DNA]</scope>
    <source>
        <strain evidence="9">WM2013NL</strain>
        <tissue evidence="9">Head and thorax</tissue>
    </source>
</reference>
<evidence type="ECO:0000256" key="3">
    <source>
        <dbReference type="ARBA" id="ARBA00012551"/>
    </source>
</evidence>
<comment type="caution">
    <text evidence="9">The sequence shown here is derived from an EMBL/GenBank/DDBJ whole genome shotgun (WGS) entry which is preliminary data.</text>
</comment>
<dbReference type="InterPro" id="IPR017871">
    <property type="entry name" value="ABC_transporter-like_CS"/>
</dbReference>
<evidence type="ECO:0000256" key="6">
    <source>
        <dbReference type="ARBA" id="ARBA00022989"/>
    </source>
</evidence>
<dbReference type="SUPFAM" id="SSF50249">
    <property type="entry name" value="Nucleic acid-binding proteins"/>
    <property type="match status" value="1"/>
</dbReference>
<dbReference type="AlphaFoldDB" id="A0A0L7KVA6"/>
<dbReference type="PROSITE" id="PS00211">
    <property type="entry name" value="ABC_TRANSPORTER_1"/>
    <property type="match status" value="1"/>
</dbReference>
<comment type="subcellular location">
    <subcellularLocation>
        <location evidence="1">Membrane</location>
        <topology evidence="1">Multi-pass membrane protein</topology>
    </subcellularLocation>
</comment>
<proteinExistence type="inferred from homology"/>
<evidence type="ECO:0000256" key="7">
    <source>
        <dbReference type="ARBA" id="ARBA00023136"/>
    </source>
</evidence>
<keyword evidence="10" id="KW-1185">Reference proteome</keyword>
<gene>
    <name evidence="9" type="ORF">OBRU01_12841</name>
</gene>
<keyword evidence="4" id="KW-0813">Transport</keyword>
<dbReference type="Pfam" id="PF14551">
    <property type="entry name" value="MCM_N"/>
    <property type="match status" value="1"/>
</dbReference>
<dbReference type="FunFam" id="3.30.1640.10:FF:000002">
    <property type="entry name" value="DNA helicase"/>
    <property type="match status" value="1"/>
</dbReference>
<dbReference type="Gene3D" id="3.30.1640.10">
    <property type="entry name" value="mini-chromosome maintenance (MCM) complex, chain A, domain 1"/>
    <property type="match status" value="1"/>
</dbReference>
<evidence type="ECO:0000313" key="10">
    <source>
        <dbReference type="Proteomes" id="UP000037510"/>
    </source>
</evidence>
<feature type="domain" description="ABC transporter" evidence="8">
    <location>
        <begin position="58"/>
        <end position="275"/>
    </location>
</feature>
<dbReference type="PROSITE" id="PS50893">
    <property type="entry name" value="ABC_TRANSPORTER_2"/>
    <property type="match status" value="1"/>
</dbReference>
<dbReference type="GO" id="GO:0005886">
    <property type="term" value="C:plasma membrane"/>
    <property type="evidence" value="ECO:0007669"/>
    <property type="project" value="TreeGrafter"/>
</dbReference>
<dbReference type="InterPro" id="IPR050352">
    <property type="entry name" value="ABCG_transporters"/>
</dbReference>
<dbReference type="PANTHER" id="PTHR48041">
    <property type="entry name" value="ABC TRANSPORTER G FAMILY MEMBER 28"/>
    <property type="match status" value="1"/>
</dbReference>
<keyword evidence="5" id="KW-0812">Transmembrane</keyword>
<dbReference type="Proteomes" id="UP000037510">
    <property type="component" value="Unassembled WGS sequence"/>
</dbReference>
<dbReference type="Pfam" id="PF00005">
    <property type="entry name" value="ABC_tran"/>
    <property type="match status" value="1"/>
</dbReference>
<dbReference type="InterPro" id="IPR027417">
    <property type="entry name" value="P-loop_NTPase"/>
</dbReference>
<dbReference type="InterPro" id="IPR003439">
    <property type="entry name" value="ABC_transporter-like_ATP-bd"/>
</dbReference>
<keyword evidence="7" id="KW-0472">Membrane</keyword>
<dbReference type="Gene3D" id="3.40.50.300">
    <property type="entry name" value="P-loop containing nucleotide triphosphate hydrolases"/>
    <property type="match status" value="1"/>
</dbReference>
<dbReference type="SUPFAM" id="SSF52540">
    <property type="entry name" value="P-loop containing nucleoside triphosphate hydrolases"/>
    <property type="match status" value="1"/>
</dbReference>
<dbReference type="STRING" id="104452.A0A0L7KVA6"/>
<dbReference type="EC" id="3.6.4.12" evidence="3"/>
<dbReference type="PANTHER" id="PTHR48041:SF78">
    <property type="entry name" value="ABC TRANSPORTER EXPRESSED IN TRACHEA, ISOFORM A"/>
    <property type="match status" value="1"/>
</dbReference>
<keyword evidence="6" id="KW-1133">Transmembrane helix</keyword>
<comment type="similarity">
    <text evidence="2">Belongs to the ABC transporter superfamily. ABCG family. Eye pigment precursor importer (TC 3.A.1.204) subfamily.</text>
</comment>
<dbReference type="GO" id="GO:0016887">
    <property type="term" value="F:ATP hydrolysis activity"/>
    <property type="evidence" value="ECO:0007669"/>
    <property type="project" value="InterPro"/>
</dbReference>
<accession>A0A0L7KVA6</accession>
<dbReference type="GO" id="GO:0003678">
    <property type="term" value="F:DNA helicase activity"/>
    <property type="evidence" value="ECO:0007669"/>
    <property type="project" value="UniProtKB-EC"/>
</dbReference>
<evidence type="ECO:0000256" key="5">
    <source>
        <dbReference type="ARBA" id="ARBA00022692"/>
    </source>
</evidence>
<dbReference type="InterPro" id="IPR027925">
    <property type="entry name" value="MCM_N"/>
</dbReference>
<organism evidence="9 10">
    <name type="scientific">Operophtera brumata</name>
    <name type="common">Winter moth</name>
    <name type="synonym">Phalaena brumata</name>
    <dbReference type="NCBI Taxonomy" id="104452"/>
    <lineage>
        <taxon>Eukaryota</taxon>
        <taxon>Metazoa</taxon>
        <taxon>Ecdysozoa</taxon>
        <taxon>Arthropoda</taxon>
        <taxon>Hexapoda</taxon>
        <taxon>Insecta</taxon>
        <taxon>Pterygota</taxon>
        <taxon>Neoptera</taxon>
        <taxon>Endopterygota</taxon>
        <taxon>Lepidoptera</taxon>
        <taxon>Glossata</taxon>
        <taxon>Ditrysia</taxon>
        <taxon>Geometroidea</taxon>
        <taxon>Geometridae</taxon>
        <taxon>Larentiinae</taxon>
        <taxon>Operophtera</taxon>
    </lineage>
</organism>
<evidence type="ECO:0000256" key="1">
    <source>
        <dbReference type="ARBA" id="ARBA00004141"/>
    </source>
</evidence>
<evidence type="ECO:0000313" key="9">
    <source>
        <dbReference type="EMBL" id="KOB66964.1"/>
    </source>
</evidence>
<evidence type="ECO:0000256" key="2">
    <source>
        <dbReference type="ARBA" id="ARBA00005814"/>
    </source>
</evidence>
<protein>
    <recommendedName>
        <fullName evidence="3">DNA helicase</fullName>
        <ecNumber evidence="3">3.6.4.12</ecNumber>
    </recommendedName>
</protein>
<sequence length="284" mass="32737">MEDGDFDQRLRDLQREYLEFLDDEEDQGIYMERVKQMISDKSQRLTVNVNDLRRKNPGRAKNLLESAFEEQIAFQKALKEYVSSIDPTYAKVQEEFFVAFSGSFGNKHVTPRSLTSRKPSSGRIYVNGRIRNEKKFRRRSCYILQDDKVQDQLSIEEIITALKMQEVRHTRAGNLSGGQKKRLAIGLELISDPPVMFLDEPTSGLDCSMSKQMVRLLHELARQGRTVVVTIHQPSATLLQKVDRLYAMVGGKCAFMGSVPLLRPYLEQMHWTCPPYHNPVDFCK</sequence>